<dbReference type="GO" id="GO:0016301">
    <property type="term" value="F:kinase activity"/>
    <property type="evidence" value="ECO:0007669"/>
    <property type="project" value="InterPro"/>
</dbReference>
<sequence>MYLYVYDAFVQDRRYEKELQKVENRLTDLGIAGKIVRLGLFRRADEFIRDEVRRGGITTVVAVGNDATVRQIIDVVADTKIVLGIIPLGPENRIANLLGLPEGEAACDILSARIVEAIDAGVVNNKRFVCGVSIPAAKSEITCEGNYRVTPQGRGTIEVRNLFAPDEKEKGPISNPLDGRLEAVIQIATAGGGFSFWKSVRGESIIPLRSLEVRTQEPVTALMDGVPVEGTRFDFSVEEKILKVITGKSRVF</sequence>
<comment type="caution">
    <text evidence="2">The sequence shown here is derived from an EMBL/GenBank/DDBJ whole genome shotgun (WGS) entry which is preliminary data.</text>
</comment>
<gene>
    <name evidence="2" type="ORF">UW63_C0041G0009</name>
</gene>
<accession>A0A0G1JE84</accession>
<dbReference type="AlphaFoldDB" id="A0A0G1JE84"/>
<dbReference type="Proteomes" id="UP000034154">
    <property type="component" value="Unassembled WGS sequence"/>
</dbReference>
<dbReference type="Gene3D" id="3.40.50.10330">
    <property type="entry name" value="Probable inorganic polyphosphate/atp-NAD kinase, domain 1"/>
    <property type="match status" value="1"/>
</dbReference>
<evidence type="ECO:0000313" key="3">
    <source>
        <dbReference type="Proteomes" id="UP000034154"/>
    </source>
</evidence>
<protein>
    <recommendedName>
        <fullName evidence="1">DAGKc domain-containing protein</fullName>
    </recommendedName>
</protein>
<feature type="domain" description="DAGKc" evidence="1">
    <location>
        <begin position="40"/>
        <end position="127"/>
    </location>
</feature>
<dbReference type="SUPFAM" id="SSF111331">
    <property type="entry name" value="NAD kinase/diacylglycerol kinase-like"/>
    <property type="match status" value="1"/>
</dbReference>
<dbReference type="Pfam" id="PF00781">
    <property type="entry name" value="DAGK_cat"/>
    <property type="match status" value="1"/>
</dbReference>
<dbReference type="EMBL" id="LCJB01000041">
    <property type="protein sequence ID" value="KKT69941.1"/>
    <property type="molecule type" value="Genomic_DNA"/>
</dbReference>
<dbReference type="InterPro" id="IPR016064">
    <property type="entry name" value="NAD/diacylglycerol_kinase_sf"/>
</dbReference>
<organism evidence="2 3">
    <name type="scientific">Candidatus Uhrbacteria bacterium GW2011_GWF2_44_350</name>
    <dbReference type="NCBI Taxonomy" id="1619000"/>
    <lineage>
        <taxon>Bacteria</taxon>
        <taxon>Candidatus Uhriibacteriota</taxon>
    </lineage>
</organism>
<dbReference type="InterPro" id="IPR017438">
    <property type="entry name" value="ATP-NAD_kinase_N"/>
</dbReference>
<name>A0A0G1JE84_9BACT</name>
<dbReference type="InterPro" id="IPR001206">
    <property type="entry name" value="Diacylglycerol_kinase_cat_dom"/>
</dbReference>
<dbReference type="PROSITE" id="PS50146">
    <property type="entry name" value="DAGK"/>
    <property type="match status" value="1"/>
</dbReference>
<evidence type="ECO:0000313" key="2">
    <source>
        <dbReference type="EMBL" id="KKT69941.1"/>
    </source>
</evidence>
<proteinExistence type="predicted"/>
<evidence type="ECO:0000259" key="1">
    <source>
        <dbReference type="PROSITE" id="PS50146"/>
    </source>
</evidence>
<reference evidence="2 3" key="1">
    <citation type="journal article" date="2015" name="Nature">
        <title>rRNA introns, odd ribosomes, and small enigmatic genomes across a large radiation of phyla.</title>
        <authorList>
            <person name="Brown C.T."/>
            <person name="Hug L.A."/>
            <person name="Thomas B.C."/>
            <person name="Sharon I."/>
            <person name="Castelle C.J."/>
            <person name="Singh A."/>
            <person name="Wilkins M.J."/>
            <person name="Williams K.H."/>
            <person name="Banfield J.F."/>
        </authorList>
    </citation>
    <scope>NUCLEOTIDE SEQUENCE [LARGE SCALE GENOMIC DNA]</scope>
</reference>